<accession>A0DQ28</accession>
<keyword evidence="2" id="KW-1185">Reference proteome</keyword>
<dbReference type="KEGG" id="ptm:GSPATT00002545001"/>
<dbReference type="HOGENOM" id="CLU_2781373_0_0_1"/>
<dbReference type="Proteomes" id="UP000000600">
    <property type="component" value="Unassembled WGS sequence"/>
</dbReference>
<dbReference type="InParanoid" id="A0DQ28"/>
<dbReference type="Gene3D" id="3.40.50.880">
    <property type="match status" value="1"/>
</dbReference>
<evidence type="ECO:0000313" key="2">
    <source>
        <dbReference type="Proteomes" id="UP000000600"/>
    </source>
</evidence>
<dbReference type="RefSeq" id="XP_001452542.1">
    <property type="nucleotide sequence ID" value="XM_001452505.1"/>
</dbReference>
<protein>
    <submittedName>
        <fullName evidence="1">Uncharacterized protein</fullName>
    </submittedName>
</protein>
<evidence type="ECO:0000313" key="1">
    <source>
        <dbReference type="EMBL" id="CAK85145.1"/>
    </source>
</evidence>
<gene>
    <name evidence="1" type="ORF">GSPATT00002545001</name>
</gene>
<organism evidence="1 2">
    <name type="scientific">Paramecium tetraurelia</name>
    <dbReference type="NCBI Taxonomy" id="5888"/>
    <lineage>
        <taxon>Eukaryota</taxon>
        <taxon>Sar</taxon>
        <taxon>Alveolata</taxon>
        <taxon>Ciliophora</taxon>
        <taxon>Intramacronucleata</taxon>
        <taxon>Oligohymenophorea</taxon>
        <taxon>Peniculida</taxon>
        <taxon>Parameciidae</taxon>
        <taxon>Paramecium</taxon>
    </lineage>
</organism>
<reference evidence="1 2" key="1">
    <citation type="journal article" date="2006" name="Nature">
        <title>Global trends of whole-genome duplications revealed by the ciliate Paramecium tetraurelia.</title>
        <authorList>
            <consortium name="Genoscope"/>
            <person name="Aury J.-M."/>
            <person name="Jaillon O."/>
            <person name="Duret L."/>
            <person name="Noel B."/>
            <person name="Jubin C."/>
            <person name="Porcel B.M."/>
            <person name="Segurens B."/>
            <person name="Daubin V."/>
            <person name="Anthouard V."/>
            <person name="Aiach N."/>
            <person name="Arnaiz O."/>
            <person name="Billaut A."/>
            <person name="Beisson J."/>
            <person name="Blanc I."/>
            <person name="Bouhouche K."/>
            <person name="Camara F."/>
            <person name="Duharcourt S."/>
            <person name="Guigo R."/>
            <person name="Gogendeau D."/>
            <person name="Katinka M."/>
            <person name="Keller A.-M."/>
            <person name="Kissmehl R."/>
            <person name="Klotz C."/>
            <person name="Koll F."/>
            <person name="Le Moue A."/>
            <person name="Lepere C."/>
            <person name="Malinsky S."/>
            <person name="Nowacki M."/>
            <person name="Nowak J.K."/>
            <person name="Plattner H."/>
            <person name="Poulain J."/>
            <person name="Ruiz F."/>
            <person name="Serrano V."/>
            <person name="Zagulski M."/>
            <person name="Dessen P."/>
            <person name="Betermier M."/>
            <person name="Weissenbach J."/>
            <person name="Scarpelli C."/>
            <person name="Schachter V."/>
            <person name="Sperling L."/>
            <person name="Meyer E."/>
            <person name="Cohen J."/>
            <person name="Wincker P."/>
        </authorList>
    </citation>
    <scope>NUCLEOTIDE SEQUENCE [LARGE SCALE GENOMIC DNA]</scope>
    <source>
        <strain evidence="1 2">Stock d4-2</strain>
    </source>
</reference>
<dbReference type="OrthoDB" id="1739076at2759"/>
<dbReference type="GeneID" id="5038327"/>
<dbReference type="InterPro" id="IPR029062">
    <property type="entry name" value="Class_I_gatase-like"/>
</dbReference>
<name>A0DQ28_PARTE</name>
<sequence length="69" mass="8204">MNEKGLTFSRKDKQIGQRMEVLFDYLLQYHPKLKSQNFQPNPLFVSFISVAANGEYRKSKIDINYNYQI</sequence>
<proteinExistence type="predicted"/>
<dbReference type="AlphaFoldDB" id="A0DQ28"/>
<dbReference type="EMBL" id="CT868540">
    <property type="protein sequence ID" value="CAK85145.1"/>
    <property type="molecule type" value="Genomic_DNA"/>
</dbReference>